<evidence type="ECO:0000313" key="1">
    <source>
        <dbReference type="EMBL" id="EHB91863.1"/>
    </source>
</evidence>
<keyword evidence="2" id="KW-1185">Reference proteome</keyword>
<sequence>MFNVYLVGEDAVTIEILHRVLRFCAEIKHVNINVIAEFPVRGGKIKDAIISYNKLSLTFPVILLTDLDDASCAPCLLKKLMKGTTPNREFVINIAVDEAEAWLMADRVGFANYFCVDIDAIPMPFPTKQGGRNYCTEMNFGIKSSYDFTHRILQTCSNSTIKNQLLPRKGAAKGPEYNPVVIPFVSSKWDINAARQNSNSLDRMINRILLLLS</sequence>
<comment type="caution">
    <text evidence="1">The sequence shown here is derived from an EMBL/GenBank/DDBJ whole genome shotgun (WGS) entry which is preliminary data.</text>
</comment>
<protein>
    <recommendedName>
        <fullName evidence="3">DUF4276 family protein</fullName>
    </recommendedName>
</protein>
<dbReference type="AlphaFoldDB" id="G5HB97"/>
<reference evidence="1 2" key="1">
    <citation type="submission" date="2011-08" db="EMBL/GenBank/DDBJ databases">
        <title>The Genome Sequence of Alistipes indistinctus YIT 12060.</title>
        <authorList>
            <consortium name="The Broad Institute Genome Sequencing Platform"/>
            <person name="Earl A."/>
            <person name="Ward D."/>
            <person name="Feldgarden M."/>
            <person name="Gevers D."/>
            <person name="Morotomi M."/>
            <person name="Young S.K."/>
            <person name="Zeng Q."/>
            <person name="Gargeya S."/>
            <person name="Fitzgerald M."/>
            <person name="Haas B."/>
            <person name="Abouelleil A."/>
            <person name="Alvarado L."/>
            <person name="Arachchi H.M."/>
            <person name="Berlin A."/>
            <person name="Brown A."/>
            <person name="Chapman S.B."/>
            <person name="Chen Z."/>
            <person name="Dunbar C."/>
            <person name="Freedman E."/>
            <person name="Gearin G."/>
            <person name="Gellesch M."/>
            <person name="Goldberg J."/>
            <person name="Griggs A."/>
            <person name="Gujja S."/>
            <person name="Heiman D."/>
            <person name="Howarth C."/>
            <person name="Larson L."/>
            <person name="Lui A."/>
            <person name="MacDonald P.J.P."/>
            <person name="Montmayeur A."/>
            <person name="Murphy C."/>
            <person name="Neiman D."/>
            <person name="Pearson M."/>
            <person name="Priest M."/>
            <person name="Roberts A."/>
            <person name="Saif S."/>
            <person name="Shea T."/>
            <person name="Shenoy N."/>
            <person name="Sisk P."/>
            <person name="Stolte C."/>
            <person name="Sykes S."/>
            <person name="Wortman J."/>
            <person name="Nusbaum C."/>
            <person name="Birren B."/>
        </authorList>
    </citation>
    <scope>NUCLEOTIDE SEQUENCE [LARGE SCALE GENOMIC DNA]</scope>
    <source>
        <strain evidence="1 2">YIT 12060</strain>
    </source>
</reference>
<dbReference type="STRING" id="742725.HMPREF9450_01912"/>
<accession>G5HB97</accession>
<dbReference type="EMBL" id="ADLD01000013">
    <property type="protein sequence ID" value="EHB91863.1"/>
    <property type="molecule type" value="Genomic_DNA"/>
</dbReference>
<proteinExistence type="predicted"/>
<dbReference type="HOGENOM" id="CLU_111012_0_0_10"/>
<organism evidence="1 2">
    <name type="scientific">Alistipes indistinctus YIT 12060</name>
    <dbReference type="NCBI Taxonomy" id="742725"/>
    <lineage>
        <taxon>Bacteria</taxon>
        <taxon>Pseudomonadati</taxon>
        <taxon>Bacteroidota</taxon>
        <taxon>Bacteroidia</taxon>
        <taxon>Bacteroidales</taxon>
        <taxon>Rikenellaceae</taxon>
        <taxon>Alistipes</taxon>
    </lineage>
</organism>
<dbReference type="Proteomes" id="UP000006008">
    <property type="component" value="Unassembled WGS sequence"/>
</dbReference>
<evidence type="ECO:0000313" key="2">
    <source>
        <dbReference type="Proteomes" id="UP000006008"/>
    </source>
</evidence>
<name>G5HB97_9BACT</name>
<dbReference type="eggNOG" id="ENOG50330P1">
    <property type="taxonomic scope" value="Bacteria"/>
</dbReference>
<evidence type="ECO:0008006" key="3">
    <source>
        <dbReference type="Google" id="ProtNLM"/>
    </source>
</evidence>
<gene>
    <name evidence="1" type="ORF">HMPREF9450_01912</name>
</gene>